<dbReference type="PANTHER" id="PTHR41252:SF1">
    <property type="entry name" value="BLR2505 PROTEIN"/>
    <property type="match status" value="1"/>
</dbReference>
<dbReference type="Pfam" id="PF12680">
    <property type="entry name" value="SnoaL_2"/>
    <property type="match status" value="1"/>
</dbReference>
<dbReference type="SUPFAM" id="SSF54427">
    <property type="entry name" value="NTF2-like"/>
    <property type="match status" value="1"/>
</dbReference>
<proteinExistence type="predicted"/>
<keyword evidence="3" id="KW-1185">Reference proteome</keyword>
<dbReference type="EMBL" id="VWXF01000001">
    <property type="protein sequence ID" value="NIF20142.1"/>
    <property type="molecule type" value="Genomic_DNA"/>
</dbReference>
<name>A0ABX0R4Y7_9GAMM</name>
<protein>
    <submittedName>
        <fullName evidence="2">Nuclear transport factor 2 family protein</fullName>
    </submittedName>
</protein>
<gene>
    <name evidence="2" type="ORF">F3J40_00730</name>
</gene>
<evidence type="ECO:0000313" key="2">
    <source>
        <dbReference type="EMBL" id="NIF20142.1"/>
    </source>
</evidence>
<dbReference type="InterPro" id="IPR037401">
    <property type="entry name" value="SnoaL-like"/>
</dbReference>
<dbReference type="PANTHER" id="PTHR41252">
    <property type="entry name" value="BLR2505 PROTEIN"/>
    <property type="match status" value="1"/>
</dbReference>
<organism evidence="2 3">
    <name type="scientific">Candidatus Pantoea multigeneris</name>
    <dbReference type="NCBI Taxonomy" id="2608357"/>
    <lineage>
        <taxon>Bacteria</taxon>
        <taxon>Pseudomonadati</taxon>
        <taxon>Pseudomonadota</taxon>
        <taxon>Gammaproteobacteria</taxon>
        <taxon>Enterobacterales</taxon>
        <taxon>Erwiniaceae</taxon>
        <taxon>Pantoea</taxon>
    </lineage>
</organism>
<reference evidence="2 3" key="1">
    <citation type="journal article" date="2019" name="bioRxiv">
        <title>Bacteria contribute to plant secondary compound degradation in a generalist herbivore system.</title>
        <authorList>
            <person name="Francoeur C.B."/>
            <person name="Khadempour L."/>
            <person name="Moreira-Soto R.D."/>
            <person name="Gotting K."/>
            <person name="Book A.J."/>
            <person name="Pinto-Tomas A.A."/>
            <person name="Keefover-Ring K."/>
            <person name="Currie C.R."/>
        </authorList>
    </citation>
    <scope>NUCLEOTIDE SEQUENCE [LARGE SCALE GENOMIC DNA]</scope>
    <source>
        <strain evidence="2">Acro-835</strain>
    </source>
</reference>
<evidence type="ECO:0000259" key="1">
    <source>
        <dbReference type="Pfam" id="PF12680"/>
    </source>
</evidence>
<dbReference type="Gene3D" id="3.10.450.50">
    <property type="match status" value="1"/>
</dbReference>
<accession>A0ABX0R4Y7</accession>
<sequence>MSNTSRAVIDEFFRRVGGGEPVENIGALFSEQVDWYVAGDTRNVPWIGRKKGKAGAAEFYAQIREYLLSEAFSVDDILTQGNRVLAVGKLASRMIKTGKLMETEFCLDFTVEQGEITRFRMFEDSFAVAQAAV</sequence>
<comment type="caution">
    <text evidence="2">The sequence shown here is derived from an EMBL/GenBank/DDBJ whole genome shotgun (WGS) entry which is preliminary data.</text>
</comment>
<feature type="domain" description="SnoaL-like" evidence="1">
    <location>
        <begin position="10"/>
        <end position="118"/>
    </location>
</feature>
<evidence type="ECO:0000313" key="3">
    <source>
        <dbReference type="Proteomes" id="UP001515683"/>
    </source>
</evidence>
<dbReference type="InterPro" id="IPR032710">
    <property type="entry name" value="NTF2-like_dom_sf"/>
</dbReference>
<dbReference type="RefSeq" id="WP_167011978.1">
    <property type="nucleotide sequence ID" value="NZ_VWXF01000001.1"/>
</dbReference>
<dbReference type="Proteomes" id="UP001515683">
    <property type="component" value="Unassembled WGS sequence"/>
</dbReference>